<feature type="signal peptide" evidence="1">
    <location>
        <begin position="1"/>
        <end position="23"/>
    </location>
</feature>
<evidence type="ECO:0000313" key="2">
    <source>
        <dbReference type="EMBL" id="KAG9443557.1"/>
    </source>
</evidence>
<evidence type="ECO:0008006" key="4">
    <source>
        <dbReference type="Google" id="ProtNLM"/>
    </source>
</evidence>
<feature type="chain" id="PRO_5043653043" description="Pollen Ole e 1 allergen and extensin family protein" evidence="1">
    <location>
        <begin position="24"/>
        <end position="213"/>
    </location>
</feature>
<keyword evidence="1" id="KW-0732">Signal</keyword>
<reference evidence="2 3" key="1">
    <citation type="submission" date="2021-07" db="EMBL/GenBank/DDBJ databases">
        <title>The Aristolochia fimbriata genome: insights into angiosperm evolution, floral development and chemical biosynthesis.</title>
        <authorList>
            <person name="Jiao Y."/>
        </authorList>
    </citation>
    <scope>NUCLEOTIDE SEQUENCE [LARGE SCALE GENOMIC DNA]</scope>
    <source>
        <strain evidence="2">IBCAS-2021</strain>
        <tissue evidence="2">Leaf</tissue>
    </source>
</reference>
<proteinExistence type="predicted"/>
<protein>
    <recommendedName>
        <fullName evidence="4">Pollen Ole e 1 allergen and extensin family protein</fullName>
    </recommendedName>
</protein>
<accession>A0AAV7E3Z3</accession>
<dbReference type="AlphaFoldDB" id="A0AAV7E3Z3"/>
<dbReference type="Proteomes" id="UP000825729">
    <property type="component" value="Unassembled WGS sequence"/>
</dbReference>
<evidence type="ECO:0000256" key="1">
    <source>
        <dbReference type="SAM" id="SignalP"/>
    </source>
</evidence>
<comment type="caution">
    <text evidence="2">The sequence shown here is derived from an EMBL/GenBank/DDBJ whole genome shotgun (WGS) entry which is preliminary data.</text>
</comment>
<name>A0AAV7E3Z3_ARIFI</name>
<sequence length="213" mass="23638">MAGFHGGFSLLLFVSFLFPFFLGSTTTSGAVTHEDEYSHHDLSLGFTRDELVQEAGYGEEKLSSVLVAGTVVCDACPDGEDELRPWPVEGALVGITCKNRRENTRKVSSYNMNEAKGTTDEYGDFLIHLPSHLHANPNLEQTCTARVLHLPKHSPCRRRAISRRRKAITFSSAGNGIRAYTTGTISFRQRSRPGRHVCLGRKGKEGQEEGRVW</sequence>
<keyword evidence="3" id="KW-1185">Reference proteome</keyword>
<dbReference type="PANTHER" id="PTHR47273:SF6">
    <property type="entry name" value="POLLEN OLE E 1 ALLERGEN AND EXTENSIN FAMILY PROTEIN"/>
    <property type="match status" value="1"/>
</dbReference>
<evidence type="ECO:0000313" key="3">
    <source>
        <dbReference type="Proteomes" id="UP000825729"/>
    </source>
</evidence>
<organism evidence="2 3">
    <name type="scientific">Aristolochia fimbriata</name>
    <name type="common">White veined hardy Dutchman's pipe vine</name>
    <dbReference type="NCBI Taxonomy" id="158543"/>
    <lineage>
        <taxon>Eukaryota</taxon>
        <taxon>Viridiplantae</taxon>
        <taxon>Streptophyta</taxon>
        <taxon>Embryophyta</taxon>
        <taxon>Tracheophyta</taxon>
        <taxon>Spermatophyta</taxon>
        <taxon>Magnoliopsida</taxon>
        <taxon>Magnoliidae</taxon>
        <taxon>Piperales</taxon>
        <taxon>Aristolochiaceae</taxon>
        <taxon>Aristolochia</taxon>
    </lineage>
</organism>
<dbReference type="Pfam" id="PF01190">
    <property type="entry name" value="Pollen_Ole_e_1"/>
    <property type="match status" value="1"/>
</dbReference>
<dbReference type="EMBL" id="JAINDJ010000006">
    <property type="protein sequence ID" value="KAG9443557.1"/>
    <property type="molecule type" value="Genomic_DNA"/>
</dbReference>
<gene>
    <name evidence="2" type="ORF">H6P81_014897</name>
</gene>
<dbReference type="PANTHER" id="PTHR47273">
    <property type="entry name" value="EXPRESSED PROTEIN"/>
    <property type="match status" value="1"/>
</dbReference>